<protein>
    <submittedName>
        <fullName evidence="1">Uncharacterized protein</fullName>
    </submittedName>
</protein>
<reference evidence="1 2" key="1">
    <citation type="submission" date="2018-02" db="EMBL/GenBank/DDBJ databases">
        <title>Insights into the biology of acidophilic members of the Acidiferrobacteraceae family derived from comparative genomic analyses.</title>
        <authorList>
            <person name="Issotta F."/>
            <person name="Thyssen C."/>
            <person name="Mena C."/>
            <person name="Moya A."/>
            <person name="Bellenberg S."/>
            <person name="Sproer C."/>
            <person name="Covarrubias P.C."/>
            <person name="Sand W."/>
            <person name="Quatrini R."/>
            <person name="Vera M."/>
        </authorList>
    </citation>
    <scope>NUCLEOTIDE SEQUENCE [LARGE SCALE GENOMIC DNA]</scope>
    <source>
        <strain evidence="2">m-1</strain>
    </source>
</reference>
<name>A0A1C2G502_9GAMM</name>
<dbReference type="Pfam" id="PF13442">
    <property type="entry name" value="Cytochrome_CBB3"/>
    <property type="match status" value="1"/>
</dbReference>
<evidence type="ECO:0000313" key="2">
    <source>
        <dbReference type="Proteomes" id="UP000253250"/>
    </source>
</evidence>
<sequence length="209" mass="22512">MLAAVLAPVLAHADRSLRFRLEVALLAHETHQAVRGRASARLLARIHSDLGVLGFEARSYCARAGCDVGPIKARIGVARKALRRKAMPAVWSEMRALRRRFPVDLRGILPLHPQGYRWREGRFLYTHLCATCHAAAGPGSPIPNLFTLAHREKPADLIVEILAGVRGTRAVGYANPLSGRQVASLADYLTAPTAMPAASRGPEGAAAGH</sequence>
<dbReference type="EMBL" id="PSYR01000001">
    <property type="protein sequence ID" value="RCN58920.1"/>
    <property type="molecule type" value="Genomic_DNA"/>
</dbReference>
<comment type="caution">
    <text evidence="1">The sequence shown here is derived from an EMBL/GenBank/DDBJ whole genome shotgun (WGS) entry which is preliminary data.</text>
</comment>
<keyword evidence="2" id="KW-1185">Reference proteome</keyword>
<accession>A0A1C2G502</accession>
<dbReference type="PROSITE" id="PS51007">
    <property type="entry name" value="CYTC"/>
    <property type="match status" value="1"/>
</dbReference>
<dbReference type="InterPro" id="IPR009056">
    <property type="entry name" value="Cyt_c-like_dom"/>
</dbReference>
<gene>
    <name evidence="1" type="ORF">C4900_03950</name>
</gene>
<dbReference type="GO" id="GO:0020037">
    <property type="term" value="F:heme binding"/>
    <property type="evidence" value="ECO:0007669"/>
    <property type="project" value="InterPro"/>
</dbReference>
<dbReference type="GO" id="GO:0009055">
    <property type="term" value="F:electron transfer activity"/>
    <property type="evidence" value="ECO:0007669"/>
    <property type="project" value="InterPro"/>
</dbReference>
<dbReference type="STRING" id="163359.A9R16_06565"/>
<proteinExistence type="predicted"/>
<organism evidence="1 2">
    <name type="scientific">Acidiferrobacter thiooxydans</name>
    <dbReference type="NCBI Taxonomy" id="163359"/>
    <lineage>
        <taxon>Bacteria</taxon>
        <taxon>Pseudomonadati</taxon>
        <taxon>Pseudomonadota</taxon>
        <taxon>Gammaproteobacteria</taxon>
        <taxon>Acidiferrobacterales</taxon>
        <taxon>Acidiferrobacteraceae</taxon>
        <taxon>Acidiferrobacter</taxon>
    </lineage>
</organism>
<dbReference type="SUPFAM" id="SSF46626">
    <property type="entry name" value="Cytochrome c"/>
    <property type="match status" value="1"/>
</dbReference>
<dbReference type="InterPro" id="IPR036909">
    <property type="entry name" value="Cyt_c-like_dom_sf"/>
</dbReference>
<dbReference type="Proteomes" id="UP000253250">
    <property type="component" value="Unassembled WGS sequence"/>
</dbReference>
<dbReference type="AlphaFoldDB" id="A0A1C2G502"/>
<evidence type="ECO:0000313" key="1">
    <source>
        <dbReference type="EMBL" id="RCN58920.1"/>
    </source>
</evidence>
<dbReference type="Gene3D" id="1.10.760.10">
    <property type="entry name" value="Cytochrome c-like domain"/>
    <property type="match status" value="1"/>
</dbReference>